<dbReference type="InterPro" id="IPR029447">
    <property type="entry name" value="DUF4439"/>
</dbReference>
<comment type="caution">
    <text evidence="3">The sequence shown here is derived from an EMBL/GenBank/DDBJ whole genome shotgun (WGS) entry which is preliminary data.</text>
</comment>
<dbReference type="Gene3D" id="1.20.1260.10">
    <property type="match status" value="1"/>
</dbReference>
<dbReference type="SUPFAM" id="SSF47240">
    <property type="entry name" value="Ferritin-like"/>
    <property type="match status" value="1"/>
</dbReference>
<dbReference type="AlphaFoldDB" id="A0A934MAE5"/>
<feature type="region of interest" description="Disordered" evidence="1">
    <location>
        <begin position="118"/>
        <end position="161"/>
    </location>
</feature>
<keyword evidence="4" id="KW-1185">Reference proteome</keyword>
<dbReference type="InterPro" id="IPR009078">
    <property type="entry name" value="Ferritin-like_SF"/>
</dbReference>
<sequence>MNTARAQSPTTAPRPGPRDRLRRTLALALTAMVVTGCGIRLDSPAPLALVPDADEISRQATVADVVAVQEAAEEALEGVEAGSASAVSLDQVVQFAELHIEALGGVYVSGLEESVDGTTTATLAPDSGTPLDPDAANDALELDASPTEGPEAEEEPDEPATAATVVDLLAQSSARARGSLSTPVDGRLARLYASIAVSQLESARDLAGASGTEFSVPESFTTSAPASLPGNLSTADLTTTVRSEDAAGYALEVITAKLPAEARAGTAERAAVHREHAQAWAELAGFDGTPTDPRAVAYDLGSLGGDPPLSDSAAMITGASDLEATLAVTYATFTGTVEPESRAPMLDLLADAHRSARAWGAPLVAFPGMPEQL</sequence>
<evidence type="ECO:0000313" key="4">
    <source>
        <dbReference type="Proteomes" id="UP000602087"/>
    </source>
</evidence>
<protein>
    <submittedName>
        <fullName evidence="3">Ferritin-like domain-containing protein</fullName>
    </submittedName>
</protein>
<dbReference type="Pfam" id="PF14530">
    <property type="entry name" value="DUF4439"/>
    <property type="match status" value="1"/>
</dbReference>
<accession>A0A934MAE5</accession>
<evidence type="ECO:0000313" key="3">
    <source>
        <dbReference type="EMBL" id="MBI9115540.1"/>
    </source>
</evidence>
<proteinExistence type="predicted"/>
<evidence type="ECO:0000259" key="2">
    <source>
        <dbReference type="Pfam" id="PF14530"/>
    </source>
</evidence>
<dbReference type="InterPro" id="IPR012347">
    <property type="entry name" value="Ferritin-like"/>
</dbReference>
<gene>
    <name evidence="3" type="ORF">JAV76_11005</name>
</gene>
<dbReference type="EMBL" id="JAEINH010000008">
    <property type="protein sequence ID" value="MBI9115540.1"/>
    <property type="molecule type" value="Genomic_DNA"/>
</dbReference>
<feature type="domain" description="DUF4439" evidence="2">
    <location>
        <begin position="237"/>
        <end position="371"/>
    </location>
</feature>
<organism evidence="3 4">
    <name type="scientific">Sanguibacter suaedae</name>
    <dbReference type="NCBI Taxonomy" id="2795737"/>
    <lineage>
        <taxon>Bacteria</taxon>
        <taxon>Bacillati</taxon>
        <taxon>Actinomycetota</taxon>
        <taxon>Actinomycetes</taxon>
        <taxon>Micrococcales</taxon>
        <taxon>Sanguibacteraceae</taxon>
        <taxon>Sanguibacter</taxon>
    </lineage>
</organism>
<dbReference type="RefSeq" id="WP_198734101.1">
    <property type="nucleotide sequence ID" value="NZ_JAEINH010000008.1"/>
</dbReference>
<evidence type="ECO:0000256" key="1">
    <source>
        <dbReference type="SAM" id="MobiDB-lite"/>
    </source>
</evidence>
<reference evidence="3" key="1">
    <citation type="submission" date="2020-12" db="EMBL/GenBank/DDBJ databases">
        <title>Sanguibacter suaedae sp. nov., isolated from Suaeda aralocaspica.</title>
        <authorList>
            <person name="Ma Q."/>
        </authorList>
    </citation>
    <scope>NUCLEOTIDE SEQUENCE</scope>
    <source>
        <strain evidence="3">YZGR15</strain>
    </source>
</reference>
<name>A0A934MAE5_9MICO</name>
<dbReference type="Proteomes" id="UP000602087">
    <property type="component" value="Unassembled WGS sequence"/>
</dbReference>